<evidence type="ECO:0000313" key="2">
    <source>
        <dbReference type="Proteomes" id="UP001066276"/>
    </source>
</evidence>
<comment type="caution">
    <text evidence="1">The sequence shown here is derived from an EMBL/GenBank/DDBJ whole genome shotgun (WGS) entry which is preliminary data.</text>
</comment>
<proteinExistence type="predicted"/>
<reference evidence="1" key="1">
    <citation type="journal article" date="2022" name="bioRxiv">
        <title>Sequencing and chromosome-scale assembly of the giantPleurodeles waltlgenome.</title>
        <authorList>
            <person name="Brown T."/>
            <person name="Elewa A."/>
            <person name="Iarovenko S."/>
            <person name="Subramanian E."/>
            <person name="Araus A.J."/>
            <person name="Petzold A."/>
            <person name="Susuki M."/>
            <person name="Suzuki K.-i.T."/>
            <person name="Hayashi T."/>
            <person name="Toyoda A."/>
            <person name="Oliveira C."/>
            <person name="Osipova E."/>
            <person name="Leigh N.D."/>
            <person name="Simon A."/>
            <person name="Yun M.H."/>
        </authorList>
    </citation>
    <scope>NUCLEOTIDE SEQUENCE</scope>
    <source>
        <strain evidence="1">20211129_DDA</strain>
        <tissue evidence="1">Liver</tissue>
    </source>
</reference>
<sequence length="148" mass="17210">MDGGKLLGSISDLREAKWAPTVSTIRALWTRVLLKEGWQQVLQDRAWPDGVISKPVRHLSHWPRLPALHLKAHNVQLNEFDDSCKVSESIFKVAKTKCTVCTKSYRRESKVENFEVQQHRNPTRRSQTRLRTLRYNNIATQPEDHRQG</sequence>
<protein>
    <recommendedName>
        <fullName evidence="3">C2H2-type domain-containing protein</fullName>
    </recommendedName>
</protein>
<dbReference type="EMBL" id="JANPWB010000005">
    <property type="protein sequence ID" value="KAJ1184365.1"/>
    <property type="molecule type" value="Genomic_DNA"/>
</dbReference>
<dbReference type="Proteomes" id="UP001066276">
    <property type="component" value="Chromosome 3_1"/>
</dbReference>
<name>A0AAV7U7C4_PLEWA</name>
<evidence type="ECO:0008006" key="3">
    <source>
        <dbReference type="Google" id="ProtNLM"/>
    </source>
</evidence>
<organism evidence="1 2">
    <name type="scientific">Pleurodeles waltl</name>
    <name type="common">Iberian ribbed newt</name>
    <dbReference type="NCBI Taxonomy" id="8319"/>
    <lineage>
        <taxon>Eukaryota</taxon>
        <taxon>Metazoa</taxon>
        <taxon>Chordata</taxon>
        <taxon>Craniata</taxon>
        <taxon>Vertebrata</taxon>
        <taxon>Euteleostomi</taxon>
        <taxon>Amphibia</taxon>
        <taxon>Batrachia</taxon>
        <taxon>Caudata</taxon>
        <taxon>Salamandroidea</taxon>
        <taxon>Salamandridae</taxon>
        <taxon>Pleurodelinae</taxon>
        <taxon>Pleurodeles</taxon>
    </lineage>
</organism>
<dbReference type="AlphaFoldDB" id="A0AAV7U7C4"/>
<gene>
    <name evidence="1" type="ORF">NDU88_001173</name>
</gene>
<evidence type="ECO:0000313" key="1">
    <source>
        <dbReference type="EMBL" id="KAJ1184365.1"/>
    </source>
</evidence>
<keyword evidence="2" id="KW-1185">Reference proteome</keyword>
<accession>A0AAV7U7C4</accession>